<comment type="similarity">
    <text evidence="1">Belongs to the NAD(P)-dependent epimerase/dehydratase family.</text>
</comment>
<dbReference type="SUPFAM" id="SSF51735">
    <property type="entry name" value="NAD(P)-binding Rossmann-fold domains"/>
    <property type="match status" value="1"/>
</dbReference>
<dbReference type="EMBL" id="CAEZUO010000020">
    <property type="protein sequence ID" value="CAB4601455.1"/>
    <property type="molecule type" value="Genomic_DNA"/>
</dbReference>
<dbReference type="Pfam" id="PF01370">
    <property type="entry name" value="Epimerase"/>
    <property type="match status" value="1"/>
</dbReference>
<dbReference type="Gene3D" id="3.90.25.10">
    <property type="entry name" value="UDP-galactose 4-epimerase, domain 1"/>
    <property type="match status" value="1"/>
</dbReference>
<dbReference type="InterPro" id="IPR036291">
    <property type="entry name" value="NAD(P)-bd_dom_sf"/>
</dbReference>
<dbReference type="AlphaFoldDB" id="A0A6J6GRD4"/>
<evidence type="ECO:0000313" key="3">
    <source>
        <dbReference type="EMBL" id="CAB4601455.1"/>
    </source>
</evidence>
<protein>
    <submittedName>
        <fullName evidence="3">Unannotated protein</fullName>
    </submittedName>
</protein>
<sequence>MKALVTGAAGFVGRHLCEHLNNEGDTVIGVDRADGPDLLDPVAVNALLADIRPDVVYHLGGWSDVGASWDYPLDAFRVNAEGTLNLLQACVANGKPRVLAVSSADIYGHVTAEELPIHESTPFRPVTPYAASKVAADQLALQAWLGHQLETIRVRAFNHLGPGQTTRFVAPAIAERIAINERDGLRSVPVGNLTPRRDITDVRDVVRAYRLLMEKGEAGEAYNVCTGHDLTIGDLAERLVSLASSPMQLEADPELQRPVETPVLRGDPTRLNAATGWTPEIPLEVTLQDILNEYRHAVLEAR</sequence>
<evidence type="ECO:0000259" key="2">
    <source>
        <dbReference type="Pfam" id="PF01370"/>
    </source>
</evidence>
<dbReference type="Gene3D" id="3.40.50.720">
    <property type="entry name" value="NAD(P)-binding Rossmann-like Domain"/>
    <property type="match status" value="1"/>
</dbReference>
<proteinExistence type="inferred from homology"/>
<organism evidence="3">
    <name type="scientific">freshwater metagenome</name>
    <dbReference type="NCBI Taxonomy" id="449393"/>
    <lineage>
        <taxon>unclassified sequences</taxon>
        <taxon>metagenomes</taxon>
        <taxon>ecological metagenomes</taxon>
    </lineage>
</organism>
<dbReference type="InterPro" id="IPR001509">
    <property type="entry name" value="Epimerase_deHydtase"/>
</dbReference>
<reference evidence="3" key="1">
    <citation type="submission" date="2020-05" db="EMBL/GenBank/DDBJ databases">
        <authorList>
            <person name="Chiriac C."/>
            <person name="Salcher M."/>
            <person name="Ghai R."/>
            <person name="Kavagutti S V."/>
        </authorList>
    </citation>
    <scope>NUCLEOTIDE SEQUENCE</scope>
</reference>
<evidence type="ECO:0000256" key="1">
    <source>
        <dbReference type="ARBA" id="ARBA00007637"/>
    </source>
</evidence>
<gene>
    <name evidence="3" type="ORF">UFOPK1827_00630</name>
</gene>
<feature type="domain" description="NAD-dependent epimerase/dehydratase" evidence="2">
    <location>
        <begin position="3"/>
        <end position="225"/>
    </location>
</feature>
<dbReference type="PANTHER" id="PTHR43000">
    <property type="entry name" value="DTDP-D-GLUCOSE 4,6-DEHYDRATASE-RELATED"/>
    <property type="match status" value="1"/>
</dbReference>
<name>A0A6J6GRD4_9ZZZZ</name>
<accession>A0A6J6GRD4</accession>